<name>A0A109JYA1_9BRAD</name>
<feature type="binding site" evidence="7">
    <location>
        <begin position="126"/>
        <end position="127"/>
    </location>
    <ligand>
        <name>substrate</name>
    </ligand>
</feature>
<dbReference type="InterPro" id="IPR036522">
    <property type="entry name" value="MoaC_sf"/>
</dbReference>
<evidence type="ECO:0000256" key="6">
    <source>
        <dbReference type="ARBA" id="ARBA00055087"/>
    </source>
</evidence>
<gene>
    <name evidence="7 9" type="primary">moaC</name>
    <name evidence="9" type="ORF">AS156_39175</name>
</gene>
<proteinExistence type="inferred from homology"/>
<protein>
    <recommendedName>
        <fullName evidence="3 7">Cyclic pyranopterin monophosphate synthase</fullName>
        <ecNumber evidence="3 7">4.6.1.17</ecNumber>
    </recommendedName>
    <alternativeName>
        <fullName evidence="7">Molybdenum cofactor biosynthesis protein C</fullName>
    </alternativeName>
</protein>
<dbReference type="GO" id="GO:0061799">
    <property type="term" value="F:cyclic pyranopterin monophosphate synthase activity"/>
    <property type="evidence" value="ECO:0007669"/>
    <property type="project" value="UniProtKB-UniRule"/>
</dbReference>
<dbReference type="Gene3D" id="3.30.70.640">
    <property type="entry name" value="Molybdopterin cofactor biosynthesis C (MoaC) domain"/>
    <property type="match status" value="1"/>
</dbReference>
<evidence type="ECO:0000256" key="4">
    <source>
        <dbReference type="ARBA" id="ARBA00023150"/>
    </source>
</evidence>
<evidence type="ECO:0000313" key="9">
    <source>
        <dbReference type="EMBL" id="KWV57341.1"/>
    </source>
</evidence>
<dbReference type="InterPro" id="IPR050105">
    <property type="entry name" value="MoCo_biosynth_MoaA/MoaC"/>
</dbReference>
<evidence type="ECO:0000256" key="2">
    <source>
        <dbReference type="ARBA" id="ARBA00005046"/>
    </source>
</evidence>
<evidence type="ECO:0000256" key="7">
    <source>
        <dbReference type="HAMAP-Rule" id="MF_01224"/>
    </source>
</evidence>
<comment type="catalytic activity">
    <reaction evidence="1 7">
        <text>(8S)-3',8-cyclo-7,8-dihydroguanosine 5'-triphosphate = cyclic pyranopterin phosphate + diphosphate</text>
        <dbReference type="Rhea" id="RHEA:49580"/>
        <dbReference type="ChEBI" id="CHEBI:33019"/>
        <dbReference type="ChEBI" id="CHEBI:59648"/>
        <dbReference type="ChEBI" id="CHEBI:131766"/>
        <dbReference type="EC" id="4.6.1.17"/>
    </reaction>
</comment>
<feature type="binding site" evidence="7">
    <location>
        <begin position="88"/>
        <end position="90"/>
    </location>
    <ligand>
        <name>substrate</name>
    </ligand>
</feature>
<sequence>MARKPSKARSSASGPALTHIDAKGDARMVDVSAKPATERTAVAEGHVVMSKATLALIASGQAKKGDVLATARIAGIMAAKRTSELIPLCHPLALSKVTVDIETDAKLPGCVIRATVKVTGPTGVEMEALTAVSVACLTIYDMIKAVERGVRIEGIHLVEKIGGKSGHYRAGE</sequence>
<comment type="pathway">
    <text evidence="2 7">Cofactor biosynthesis; molybdopterin biosynthesis.</text>
</comment>
<dbReference type="InterPro" id="IPR002820">
    <property type="entry name" value="Mopterin_CF_biosynth-C_dom"/>
</dbReference>
<comment type="subunit">
    <text evidence="7">Homohexamer; trimer of dimers.</text>
</comment>
<dbReference type="InterPro" id="IPR023045">
    <property type="entry name" value="MoaC"/>
</dbReference>
<dbReference type="Proteomes" id="UP000057737">
    <property type="component" value="Unassembled WGS sequence"/>
</dbReference>
<organism evidence="9 10">
    <name type="scientific">Bradyrhizobium macuxiense</name>
    <dbReference type="NCBI Taxonomy" id="1755647"/>
    <lineage>
        <taxon>Bacteria</taxon>
        <taxon>Pseudomonadati</taxon>
        <taxon>Pseudomonadota</taxon>
        <taxon>Alphaproteobacteria</taxon>
        <taxon>Hyphomicrobiales</taxon>
        <taxon>Nitrobacteraceae</taxon>
        <taxon>Bradyrhizobium</taxon>
    </lineage>
</organism>
<evidence type="ECO:0000256" key="5">
    <source>
        <dbReference type="ARBA" id="ARBA00023239"/>
    </source>
</evidence>
<dbReference type="RefSeq" id="WP_066505483.1">
    <property type="nucleotide sequence ID" value="NZ_LNCU01000042.1"/>
</dbReference>
<dbReference type="AlphaFoldDB" id="A0A109JYA1"/>
<evidence type="ECO:0000256" key="3">
    <source>
        <dbReference type="ARBA" id="ARBA00012575"/>
    </source>
</evidence>
<dbReference type="GO" id="GO:0006777">
    <property type="term" value="P:Mo-molybdopterin cofactor biosynthetic process"/>
    <property type="evidence" value="ECO:0007669"/>
    <property type="project" value="UniProtKB-UniRule"/>
</dbReference>
<feature type="domain" description="Molybdopterin cofactor biosynthesis C (MoaC)" evidence="8">
    <location>
        <begin position="28"/>
        <end position="163"/>
    </location>
</feature>
<feature type="active site" evidence="7">
    <location>
        <position position="141"/>
    </location>
</feature>
<dbReference type="SUPFAM" id="SSF55040">
    <property type="entry name" value="Molybdenum cofactor biosynthesis protein C, MoaC"/>
    <property type="match status" value="1"/>
</dbReference>
<evidence type="ECO:0000256" key="1">
    <source>
        <dbReference type="ARBA" id="ARBA00001637"/>
    </source>
</evidence>
<comment type="similarity">
    <text evidence="7">Belongs to the MoaC family.</text>
</comment>
<dbReference type="PANTHER" id="PTHR22960">
    <property type="entry name" value="MOLYBDOPTERIN COFACTOR SYNTHESIS PROTEIN A"/>
    <property type="match status" value="1"/>
</dbReference>
<dbReference type="HAMAP" id="MF_01224_B">
    <property type="entry name" value="MoaC_B"/>
    <property type="match status" value="1"/>
</dbReference>
<dbReference type="PANTHER" id="PTHR22960:SF29">
    <property type="entry name" value="CYCLIC PYRANOPTERIN MONOPHOSPHATE SYNTHASE"/>
    <property type="match status" value="1"/>
</dbReference>
<evidence type="ECO:0000313" key="10">
    <source>
        <dbReference type="Proteomes" id="UP000057737"/>
    </source>
</evidence>
<dbReference type="EC" id="4.6.1.17" evidence="3 7"/>
<reference evidence="9 10" key="1">
    <citation type="submission" date="2015-11" db="EMBL/GenBank/DDBJ databases">
        <title>Draft Genome Sequence of the Strain BR 10303 (Bradyrhizobium sp.) isolated from nodules of Centrolobium paraense.</title>
        <authorList>
            <person name="Zelli J.E."/>
            <person name="Simoes-Araujo J.L."/>
            <person name="Barauna A.C."/>
            <person name="Silva K."/>
        </authorList>
    </citation>
    <scope>NUCLEOTIDE SEQUENCE [LARGE SCALE GENOMIC DNA]</scope>
    <source>
        <strain evidence="9 10">BR 10303</strain>
    </source>
</reference>
<dbReference type="UniPathway" id="UPA00344"/>
<evidence type="ECO:0000259" key="8">
    <source>
        <dbReference type="Pfam" id="PF01967"/>
    </source>
</evidence>
<comment type="function">
    <text evidence="6 7">Catalyzes the conversion of (8S)-3',8-cyclo-7,8-dihydroguanosine 5'-triphosphate to cyclic pyranopterin monophosphate (cPMP).</text>
</comment>
<keyword evidence="10" id="KW-1185">Reference proteome</keyword>
<dbReference type="NCBIfam" id="NF006870">
    <property type="entry name" value="PRK09364.1"/>
    <property type="match status" value="1"/>
</dbReference>
<keyword evidence="5 7" id="KW-0456">Lyase</keyword>
<accession>A0A109JYA1</accession>
<dbReference type="EMBL" id="LNCU01000042">
    <property type="protein sequence ID" value="KWV57341.1"/>
    <property type="molecule type" value="Genomic_DNA"/>
</dbReference>
<dbReference type="CDD" id="cd01420">
    <property type="entry name" value="MoaC_PE"/>
    <property type="match status" value="1"/>
</dbReference>
<dbReference type="InterPro" id="IPR047594">
    <property type="entry name" value="MoaC_bact/euk"/>
</dbReference>
<keyword evidence="4 7" id="KW-0501">Molybdenum cofactor biosynthesis</keyword>
<dbReference type="NCBIfam" id="TIGR00581">
    <property type="entry name" value="moaC"/>
    <property type="match status" value="1"/>
</dbReference>
<dbReference type="Pfam" id="PF01967">
    <property type="entry name" value="MoaC"/>
    <property type="match status" value="1"/>
</dbReference>
<comment type="caution">
    <text evidence="9">The sequence shown here is derived from an EMBL/GenBank/DDBJ whole genome shotgun (WGS) entry which is preliminary data.</text>
</comment>
<dbReference type="OrthoDB" id="9794429at2"/>